<keyword evidence="3" id="KW-1185">Reference proteome</keyword>
<dbReference type="Proteomes" id="UP000794436">
    <property type="component" value="Unassembled WGS sequence"/>
</dbReference>
<name>A0A8K1CB63_PYTOL</name>
<keyword evidence="1" id="KW-0472">Membrane</keyword>
<keyword evidence="1" id="KW-0812">Transmembrane</keyword>
<reference evidence="2" key="1">
    <citation type="submission" date="2019-03" db="EMBL/GenBank/DDBJ databases">
        <title>Long read genome sequence of the mycoparasitic Pythium oligandrum ATCC 38472 isolated from sugarbeet rhizosphere.</title>
        <authorList>
            <person name="Gaulin E."/>
        </authorList>
    </citation>
    <scope>NUCLEOTIDE SEQUENCE</scope>
    <source>
        <strain evidence="2">ATCC 38472_TT</strain>
    </source>
</reference>
<protein>
    <submittedName>
        <fullName evidence="2">Uncharacterized protein</fullName>
    </submittedName>
</protein>
<feature type="transmembrane region" description="Helical" evidence="1">
    <location>
        <begin position="174"/>
        <end position="194"/>
    </location>
</feature>
<gene>
    <name evidence="2" type="ORF">Poli38472_004810</name>
</gene>
<evidence type="ECO:0000313" key="3">
    <source>
        <dbReference type="Proteomes" id="UP000794436"/>
    </source>
</evidence>
<comment type="caution">
    <text evidence="2">The sequence shown here is derived from an EMBL/GenBank/DDBJ whole genome shotgun (WGS) entry which is preliminary data.</text>
</comment>
<proteinExistence type="predicted"/>
<evidence type="ECO:0000256" key="1">
    <source>
        <dbReference type="SAM" id="Phobius"/>
    </source>
</evidence>
<keyword evidence="1" id="KW-1133">Transmembrane helix</keyword>
<evidence type="ECO:0000313" key="2">
    <source>
        <dbReference type="EMBL" id="TMW59741.1"/>
    </source>
</evidence>
<sequence length="196" mass="20533">MSRRCTTQSVATEKWQNNYLVAEGGKCTENQTCSSMGGGTSNGYRVGCCMSGAASMNAYTKATFGTGVNTVTWVIFSDTVCKNYVVASDSQMTTSLDTARCNPQTDGTTKTFTYNATALAVTSSQFASKDCSGNPINSTIQQSDFGKCITLGSISLQAYSTIDSKTYGLPADSGATVTLGLASIAVSLVASYFAHF</sequence>
<dbReference type="EMBL" id="SPLM01000109">
    <property type="protein sequence ID" value="TMW59741.1"/>
    <property type="molecule type" value="Genomic_DNA"/>
</dbReference>
<accession>A0A8K1CB63</accession>
<dbReference type="AlphaFoldDB" id="A0A8K1CB63"/>
<organism evidence="2 3">
    <name type="scientific">Pythium oligandrum</name>
    <name type="common">Mycoparasitic fungus</name>
    <dbReference type="NCBI Taxonomy" id="41045"/>
    <lineage>
        <taxon>Eukaryota</taxon>
        <taxon>Sar</taxon>
        <taxon>Stramenopiles</taxon>
        <taxon>Oomycota</taxon>
        <taxon>Peronosporomycetes</taxon>
        <taxon>Pythiales</taxon>
        <taxon>Pythiaceae</taxon>
        <taxon>Pythium</taxon>
    </lineage>
</organism>